<accession>A0A2W7MCD0</accession>
<keyword evidence="6" id="KW-1185">Reference proteome</keyword>
<comment type="caution">
    <text evidence="5">The sequence shown here is derived from an EMBL/GenBank/DDBJ whole genome shotgun (WGS) entry which is preliminary data.</text>
</comment>
<evidence type="ECO:0000259" key="4">
    <source>
        <dbReference type="PROSITE" id="PS51118"/>
    </source>
</evidence>
<dbReference type="GO" id="GO:0003677">
    <property type="term" value="F:DNA binding"/>
    <property type="evidence" value="ECO:0007669"/>
    <property type="project" value="UniProtKB-KW"/>
</dbReference>
<dbReference type="Pfam" id="PF01638">
    <property type="entry name" value="HxlR"/>
    <property type="match status" value="1"/>
</dbReference>
<organism evidence="5 6">
    <name type="scientific">Psychrobacillus insolitus</name>
    <dbReference type="NCBI Taxonomy" id="1461"/>
    <lineage>
        <taxon>Bacteria</taxon>
        <taxon>Bacillati</taxon>
        <taxon>Bacillota</taxon>
        <taxon>Bacilli</taxon>
        <taxon>Bacillales</taxon>
        <taxon>Bacillaceae</taxon>
        <taxon>Psychrobacillus</taxon>
    </lineage>
</organism>
<keyword evidence="1" id="KW-0805">Transcription regulation</keyword>
<dbReference type="InterPro" id="IPR036390">
    <property type="entry name" value="WH_DNA-bd_sf"/>
</dbReference>
<keyword evidence="2" id="KW-0238">DNA-binding</keyword>
<sequence>MNDNIKPQQCKVVNALDTLLGKWKPIILQHLLAEGTLRFNELRKRMPNITQRMLTLHLRELEEQDLINRVVYPQVPPKVEYSLTEYGKTIEPLMEALHQWGKSHLQHIENVKKSDLTKDEGNKEASIH</sequence>
<evidence type="ECO:0000256" key="1">
    <source>
        <dbReference type="ARBA" id="ARBA00023015"/>
    </source>
</evidence>
<evidence type="ECO:0000313" key="6">
    <source>
        <dbReference type="Proteomes" id="UP000248646"/>
    </source>
</evidence>
<reference evidence="5 6" key="1">
    <citation type="submission" date="2018-06" db="EMBL/GenBank/DDBJ databases">
        <title>Genomic Encyclopedia of Type Strains, Phase IV (KMG-IV): sequencing the most valuable type-strain genomes for metagenomic binning, comparative biology and taxonomic classification.</title>
        <authorList>
            <person name="Goeker M."/>
        </authorList>
    </citation>
    <scope>NUCLEOTIDE SEQUENCE [LARGE SCALE GENOMIC DNA]</scope>
    <source>
        <strain evidence="5 6">DSM 5</strain>
    </source>
</reference>
<dbReference type="Proteomes" id="UP000248646">
    <property type="component" value="Unassembled WGS sequence"/>
</dbReference>
<evidence type="ECO:0000256" key="2">
    <source>
        <dbReference type="ARBA" id="ARBA00023125"/>
    </source>
</evidence>
<gene>
    <name evidence="5" type="ORF">C7437_11134</name>
</gene>
<name>A0A2W7MCD0_9BACI</name>
<dbReference type="SUPFAM" id="SSF46785">
    <property type="entry name" value="Winged helix' DNA-binding domain"/>
    <property type="match status" value="1"/>
</dbReference>
<dbReference type="AlphaFoldDB" id="A0A2W7MCD0"/>
<evidence type="ECO:0000313" key="5">
    <source>
        <dbReference type="EMBL" id="PZX02442.1"/>
    </source>
</evidence>
<proteinExistence type="predicted"/>
<dbReference type="InterPro" id="IPR036388">
    <property type="entry name" value="WH-like_DNA-bd_sf"/>
</dbReference>
<dbReference type="PANTHER" id="PTHR33204">
    <property type="entry name" value="TRANSCRIPTIONAL REGULATOR, MARR FAMILY"/>
    <property type="match status" value="1"/>
</dbReference>
<feature type="domain" description="HTH hxlR-type" evidence="4">
    <location>
        <begin position="10"/>
        <end position="109"/>
    </location>
</feature>
<evidence type="ECO:0000256" key="3">
    <source>
        <dbReference type="ARBA" id="ARBA00023163"/>
    </source>
</evidence>
<keyword evidence="3" id="KW-0804">Transcription</keyword>
<dbReference type="RefSeq" id="WP_211310037.1">
    <property type="nucleotide sequence ID" value="NZ_QKZI01000011.1"/>
</dbReference>
<protein>
    <submittedName>
        <fullName evidence="5">HxlR family transcriptional regulator</fullName>
    </submittedName>
</protein>
<dbReference type="Gene3D" id="1.10.10.10">
    <property type="entry name" value="Winged helix-like DNA-binding domain superfamily/Winged helix DNA-binding domain"/>
    <property type="match status" value="1"/>
</dbReference>
<dbReference type="InterPro" id="IPR002577">
    <property type="entry name" value="HTH_HxlR"/>
</dbReference>
<dbReference type="PROSITE" id="PS51118">
    <property type="entry name" value="HTH_HXLR"/>
    <property type="match status" value="1"/>
</dbReference>
<dbReference type="PANTHER" id="PTHR33204:SF29">
    <property type="entry name" value="TRANSCRIPTIONAL REGULATOR"/>
    <property type="match status" value="1"/>
</dbReference>
<dbReference type="EMBL" id="QKZI01000011">
    <property type="protein sequence ID" value="PZX02442.1"/>
    <property type="molecule type" value="Genomic_DNA"/>
</dbReference>